<comment type="caution">
    <text evidence="3">The sequence shown here is derived from an EMBL/GenBank/DDBJ whole genome shotgun (WGS) entry which is preliminary data.</text>
</comment>
<name>A0AAN8Z927_9MAGN</name>
<keyword evidence="3" id="KW-0378">Hydrolase</keyword>
<dbReference type="AlphaFoldDB" id="A0AAN8Z927"/>
<protein>
    <submittedName>
        <fullName evidence="3">Alpha/beta hydrolase fold-1</fullName>
    </submittedName>
</protein>
<sequence length="520" mass="58542">MSSSSSAETKSSNSWRDELASLVNTSSDHVFGDGGVDEMVVGGESESVKDQIVEFLKASGEMVVELGRGCRDILKQSLANEDSVIVRKFGGPCREVCGRLSFLNEYLPEDRDPIHSWSVILFVLVIAFAALNVNNVHHTPSPTPLVKKVCIHPPNATRILLPDGRYLAYKERGVPADKARLSVITLHSFLSSRLAGIPGLKSSLLEEFGIRLVTYDLPGFGESDPHPDRNLESSARDILHLADALGVGDKFWIVGHSSGAMHAWAALRYIPDRLAGVAMLAPVVNPYESSLTKEEREKIWKKWTPKKKFMFFIARRMPRFLAFFYRQSFLSGKHGQIDKWLFLSLGARDRTLIMDPVFEEFWQRDVEESVRQGSTEPFVEEAALQVSDWGFSLSDLKIHYNHQPKGIFHWLKSVYSHTERELVGFLGPIHIWQGMDDSVVPPPSTDFIHRILPSAAVHKLPNEGHYTYFYFCDECHRQIMTTLFGTPRGPLDNIIGKDQASMDQDAEVMQEQADNAQNEK</sequence>
<accession>A0AAN8Z927</accession>
<dbReference type="Gene3D" id="3.40.50.1820">
    <property type="entry name" value="alpha/beta hydrolase"/>
    <property type="match status" value="1"/>
</dbReference>
<dbReference type="Proteomes" id="UP001370490">
    <property type="component" value="Unassembled WGS sequence"/>
</dbReference>
<dbReference type="PANTHER" id="PTHR45763:SF36">
    <property type="entry name" value="AB HYDROLASE-1 DOMAIN-CONTAINING PROTEIN"/>
    <property type="match status" value="1"/>
</dbReference>
<dbReference type="PANTHER" id="PTHR45763">
    <property type="entry name" value="HYDROLASE, ALPHA/BETA FOLD FAMILY PROTEIN, EXPRESSED-RELATED"/>
    <property type="match status" value="1"/>
</dbReference>
<dbReference type="InterPro" id="IPR029058">
    <property type="entry name" value="AB_hydrolase_fold"/>
</dbReference>
<evidence type="ECO:0000313" key="3">
    <source>
        <dbReference type="EMBL" id="KAK6926835.1"/>
    </source>
</evidence>
<dbReference type="EMBL" id="JBAMMX010000015">
    <property type="protein sequence ID" value="KAK6926835.1"/>
    <property type="molecule type" value="Genomic_DNA"/>
</dbReference>
<gene>
    <name evidence="3" type="ORF">RJ641_008554</name>
</gene>
<dbReference type="GO" id="GO:0016787">
    <property type="term" value="F:hydrolase activity"/>
    <property type="evidence" value="ECO:0007669"/>
    <property type="project" value="UniProtKB-KW"/>
</dbReference>
<dbReference type="Pfam" id="PF00561">
    <property type="entry name" value="Abhydrolase_1"/>
    <property type="match status" value="1"/>
</dbReference>
<feature type="region of interest" description="Disordered" evidence="1">
    <location>
        <begin position="501"/>
        <end position="520"/>
    </location>
</feature>
<keyword evidence="4" id="KW-1185">Reference proteome</keyword>
<evidence type="ECO:0000313" key="4">
    <source>
        <dbReference type="Proteomes" id="UP001370490"/>
    </source>
</evidence>
<evidence type="ECO:0000259" key="2">
    <source>
        <dbReference type="Pfam" id="PF00561"/>
    </source>
</evidence>
<evidence type="ECO:0000256" key="1">
    <source>
        <dbReference type="SAM" id="MobiDB-lite"/>
    </source>
</evidence>
<dbReference type="InterPro" id="IPR000073">
    <property type="entry name" value="AB_hydrolase_1"/>
</dbReference>
<reference evidence="3 4" key="1">
    <citation type="submission" date="2023-12" db="EMBL/GenBank/DDBJ databases">
        <title>A high-quality genome assembly for Dillenia turbinata (Dilleniales).</title>
        <authorList>
            <person name="Chanderbali A."/>
        </authorList>
    </citation>
    <scope>NUCLEOTIDE SEQUENCE [LARGE SCALE GENOMIC DNA]</scope>
    <source>
        <strain evidence="3">LSX21</strain>
        <tissue evidence="3">Leaf</tissue>
    </source>
</reference>
<proteinExistence type="predicted"/>
<dbReference type="SUPFAM" id="SSF53474">
    <property type="entry name" value="alpha/beta-Hydrolases"/>
    <property type="match status" value="1"/>
</dbReference>
<organism evidence="3 4">
    <name type="scientific">Dillenia turbinata</name>
    <dbReference type="NCBI Taxonomy" id="194707"/>
    <lineage>
        <taxon>Eukaryota</taxon>
        <taxon>Viridiplantae</taxon>
        <taxon>Streptophyta</taxon>
        <taxon>Embryophyta</taxon>
        <taxon>Tracheophyta</taxon>
        <taxon>Spermatophyta</taxon>
        <taxon>Magnoliopsida</taxon>
        <taxon>eudicotyledons</taxon>
        <taxon>Gunneridae</taxon>
        <taxon>Pentapetalae</taxon>
        <taxon>Dilleniales</taxon>
        <taxon>Dilleniaceae</taxon>
        <taxon>Dillenia</taxon>
    </lineage>
</organism>
<feature type="domain" description="AB hydrolase-1" evidence="2">
    <location>
        <begin position="183"/>
        <end position="469"/>
    </location>
</feature>